<sequence length="439" mass="51422">MKKVLLISPDTIAKKMTGPGIRYFNFAVELSKNFNVTLYIPNSKTDFNFQGQKFNLIKGNKDKLIVSAYDSDSIVVQGIAFRLYPFLKKIKKPIVVDIYDPITLENLELRKFISLKDRLTYHETDLDLILEQLSLGDYFICSSEKQKDYWLGMLAAINRVNPITYNDNIQMKKLIGVVPFGFDNKGPIKTKQVLKGVWPNINKEDKVIIWGGGIWNWFDPLTLIEAMNVICKKRKDIKLFFMGIGHPNMKCDITVAEECIKKSKEYGLFNKNIFFNDWVEYSERQNFLMEADLGVSTYFNNLETRFSFRTRILDYLWCELPMALTRGDYMSELVESNKLGFCYNEGEYDELASIIIKILDDKEIYKLMKFNIKMIKEQFMWNNVTKPLMDFCSNPYISSDKVKKVKIFYSSNGLIKYYLIRIKSKIKSFIKKIIKYKLI</sequence>
<dbReference type="Gene3D" id="3.40.50.2000">
    <property type="entry name" value="Glycogen Phosphorylase B"/>
    <property type="match status" value="1"/>
</dbReference>
<dbReference type="SUPFAM" id="SSF53756">
    <property type="entry name" value="UDP-Glycosyltransferase/glycogen phosphorylase"/>
    <property type="match status" value="1"/>
</dbReference>
<keyword evidence="2" id="KW-1185">Reference proteome</keyword>
<dbReference type="STRING" id="86416.Clopa_3042"/>
<evidence type="ECO:0000313" key="1">
    <source>
        <dbReference type="EMBL" id="AGK97870.1"/>
    </source>
</evidence>
<dbReference type="AlphaFoldDB" id="R4KE26"/>
<dbReference type="PANTHER" id="PTHR12526">
    <property type="entry name" value="GLYCOSYLTRANSFERASE"/>
    <property type="match status" value="1"/>
</dbReference>
<dbReference type="PANTHER" id="PTHR12526:SF635">
    <property type="entry name" value="GLYCOSYL TRANSFERASE GROUP 1"/>
    <property type="match status" value="1"/>
</dbReference>
<gene>
    <name evidence="1" type="ORF">Clopa_3042</name>
</gene>
<accession>R4KE26</accession>
<proteinExistence type="predicted"/>
<organism evidence="1 2">
    <name type="scientific">Clostridium pasteurianum BC1</name>
    <dbReference type="NCBI Taxonomy" id="86416"/>
    <lineage>
        <taxon>Bacteria</taxon>
        <taxon>Bacillati</taxon>
        <taxon>Bacillota</taxon>
        <taxon>Clostridia</taxon>
        <taxon>Eubacteriales</taxon>
        <taxon>Clostridiaceae</taxon>
        <taxon>Clostridium</taxon>
    </lineage>
</organism>
<dbReference type="HOGENOM" id="CLU_602460_0_0_9"/>
<dbReference type="PATRIC" id="fig|86416.3.peg.3030"/>
<dbReference type="RefSeq" id="WP_015616162.1">
    <property type="nucleotide sequence ID" value="NC_021182.1"/>
</dbReference>
<dbReference type="EMBL" id="CP003261">
    <property type="protein sequence ID" value="AGK97870.1"/>
    <property type="molecule type" value="Genomic_DNA"/>
</dbReference>
<protein>
    <submittedName>
        <fullName evidence="1">Glycosyltransferase</fullName>
    </submittedName>
</protein>
<dbReference type="Pfam" id="PF13692">
    <property type="entry name" value="Glyco_trans_1_4"/>
    <property type="match status" value="1"/>
</dbReference>
<dbReference type="OrthoDB" id="9771846at2"/>
<evidence type="ECO:0000313" key="2">
    <source>
        <dbReference type="Proteomes" id="UP000013523"/>
    </source>
</evidence>
<reference evidence="1 2" key="1">
    <citation type="submission" date="2012-01" db="EMBL/GenBank/DDBJ databases">
        <title>Complete sequence of chromosome of Clostridium pasteurianum BC1.</title>
        <authorList>
            <consortium name="US DOE Joint Genome Institute"/>
            <person name="Lucas S."/>
            <person name="Han J."/>
            <person name="Lapidus A."/>
            <person name="Cheng J.-F."/>
            <person name="Goodwin L."/>
            <person name="Pitluck S."/>
            <person name="Peters L."/>
            <person name="Mikhailova N."/>
            <person name="Teshima H."/>
            <person name="Detter J.C."/>
            <person name="Han C."/>
            <person name="Tapia R."/>
            <person name="Land M."/>
            <person name="Hauser L."/>
            <person name="Kyrpides N."/>
            <person name="Ivanova N."/>
            <person name="Pagani I."/>
            <person name="Dunn J."/>
            <person name="Taghavi S."/>
            <person name="Francis A."/>
            <person name="van der Lelie D."/>
            <person name="Woyke T."/>
        </authorList>
    </citation>
    <scope>NUCLEOTIDE SEQUENCE [LARGE SCALE GENOMIC DNA]</scope>
    <source>
        <strain evidence="1 2">BC1</strain>
    </source>
</reference>
<dbReference type="GO" id="GO:0016757">
    <property type="term" value="F:glycosyltransferase activity"/>
    <property type="evidence" value="ECO:0007669"/>
    <property type="project" value="TreeGrafter"/>
</dbReference>
<dbReference type="KEGG" id="cpas:Clopa_3042"/>
<dbReference type="Proteomes" id="UP000013523">
    <property type="component" value="Chromosome"/>
</dbReference>
<dbReference type="eggNOG" id="COG0438">
    <property type="taxonomic scope" value="Bacteria"/>
</dbReference>
<name>R4KE26_CLOPA</name>
<keyword evidence="1" id="KW-0808">Transferase</keyword>